<proteinExistence type="predicted"/>
<evidence type="ECO:0000259" key="18">
    <source>
        <dbReference type="Pfam" id="PF00912"/>
    </source>
</evidence>
<dbReference type="GO" id="GO:0071555">
    <property type="term" value="P:cell wall organization"/>
    <property type="evidence" value="ECO:0007669"/>
    <property type="project" value="UniProtKB-KW"/>
</dbReference>
<dbReference type="InterPro" id="IPR001460">
    <property type="entry name" value="PCN-bd_Tpept"/>
</dbReference>
<gene>
    <name evidence="19" type="ORF">MNBD_BACTEROID01-1227</name>
</gene>
<dbReference type="InterPro" id="IPR050396">
    <property type="entry name" value="Glycosyltr_51/Transpeptidase"/>
</dbReference>
<evidence type="ECO:0000256" key="10">
    <source>
        <dbReference type="ARBA" id="ARBA00023136"/>
    </source>
</evidence>
<dbReference type="GO" id="GO:0008658">
    <property type="term" value="F:penicillin binding"/>
    <property type="evidence" value="ECO:0007669"/>
    <property type="project" value="InterPro"/>
</dbReference>
<dbReference type="Gene3D" id="3.40.710.10">
    <property type="entry name" value="DD-peptidase/beta-lactamase superfamily"/>
    <property type="match status" value="1"/>
</dbReference>
<evidence type="ECO:0000256" key="12">
    <source>
        <dbReference type="ARBA" id="ARBA00023316"/>
    </source>
</evidence>
<dbReference type="Pfam" id="PF00905">
    <property type="entry name" value="Transpeptidase"/>
    <property type="match status" value="1"/>
</dbReference>
<feature type="transmembrane region" description="Helical" evidence="16">
    <location>
        <begin position="36"/>
        <end position="62"/>
    </location>
</feature>
<dbReference type="GO" id="GO:0005886">
    <property type="term" value="C:plasma membrane"/>
    <property type="evidence" value="ECO:0007669"/>
    <property type="project" value="UniProtKB-SubCell"/>
</dbReference>
<dbReference type="GO" id="GO:0030288">
    <property type="term" value="C:outer membrane-bounded periplasmic space"/>
    <property type="evidence" value="ECO:0007669"/>
    <property type="project" value="TreeGrafter"/>
</dbReference>
<evidence type="ECO:0000256" key="8">
    <source>
        <dbReference type="ARBA" id="ARBA00022960"/>
    </source>
</evidence>
<comment type="subcellular location">
    <subcellularLocation>
        <location evidence="1">Cell membrane</location>
    </subcellularLocation>
</comment>
<dbReference type="GO" id="GO:0006508">
    <property type="term" value="P:proteolysis"/>
    <property type="evidence" value="ECO:0007669"/>
    <property type="project" value="UniProtKB-KW"/>
</dbReference>
<evidence type="ECO:0000256" key="16">
    <source>
        <dbReference type="SAM" id="Phobius"/>
    </source>
</evidence>
<dbReference type="PANTHER" id="PTHR32282">
    <property type="entry name" value="BINDING PROTEIN TRANSPEPTIDASE, PUTATIVE-RELATED"/>
    <property type="match status" value="1"/>
</dbReference>
<dbReference type="PANTHER" id="PTHR32282:SF11">
    <property type="entry name" value="PENICILLIN-BINDING PROTEIN 1B"/>
    <property type="match status" value="1"/>
</dbReference>
<comment type="catalytic activity">
    <reaction evidence="14">
        <text>[GlcNAc-(1-&gt;4)-Mur2Ac(oyl-L-Ala-gamma-D-Glu-L-Lys-D-Ala-D-Ala)](n)-di-trans,octa-cis-undecaprenyl diphosphate + beta-D-GlcNAc-(1-&gt;4)-Mur2Ac(oyl-L-Ala-gamma-D-Glu-L-Lys-D-Ala-D-Ala)-di-trans,octa-cis-undecaprenyl diphosphate = [GlcNAc-(1-&gt;4)-Mur2Ac(oyl-L-Ala-gamma-D-Glu-L-Lys-D-Ala-D-Ala)](n+1)-di-trans,octa-cis-undecaprenyl diphosphate + di-trans,octa-cis-undecaprenyl diphosphate + H(+)</text>
        <dbReference type="Rhea" id="RHEA:23708"/>
        <dbReference type="Rhea" id="RHEA-COMP:9602"/>
        <dbReference type="Rhea" id="RHEA-COMP:9603"/>
        <dbReference type="ChEBI" id="CHEBI:15378"/>
        <dbReference type="ChEBI" id="CHEBI:58405"/>
        <dbReference type="ChEBI" id="CHEBI:60033"/>
        <dbReference type="ChEBI" id="CHEBI:78435"/>
        <dbReference type="EC" id="2.4.99.28"/>
    </reaction>
</comment>
<dbReference type="EC" id="2.4.99.28" evidence="13"/>
<organism evidence="19">
    <name type="scientific">hydrothermal vent metagenome</name>
    <dbReference type="NCBI Taxonomy" id="652676"/>
    <lineage>
        <taxon>unclassified sequences</taxon>
        <taxon>metagenomes</taxon>
        <taxon>ecological metagenomes</taxon>
    </lineage>
</organism>
<evidence type="ECO:0000313" key="19">
    <source>
        <dbReference type="EMBL" id="VAW15577.1"/>
    </source>
</evidence>
<dbReference type="Pfam" id="PF00912">
    <property type="entry name" value="Transgly"/>
    <property type="match status" value="1"/>
</dbReference>
<keyword evidence="11" id="KW-0511">Multifunctional enzyme</keyword>
<keyword evidence="3" id="KW-0121">Carboxypeptidase</keyword>
<keyword evidence="8" id="KW-0133">Cell shape</keyword>
<keyword evidence="12" id="KW-0961">Cell wall biogenesis/degradation</keyword>
<dbReference type="SUPFAM" id="SSF56601">
    <property type="entry name" value="beta-lactamase/transpeptidase-like"/>
    <property type="match status" value="1"/>
</dbReference>
<keyword evidence="2" id="KW-1003">Cell membrane</keyword>
<dbReference type="EMBL" id="UOEP01000050">
    <property type="protein sequence ID" value="VAW15577.1"/>
    <property type="molecule type" value="Genomic_DNA"/>
</dbReference>
<keyword evidence="7" id="KW-0378">Hydrolase</keyword>
<feature type="domain" description="Glycosyl transferase family 51" evidence="18">
    <location>
        <begin position="88"/>
        <end position="267"/>
    </location>
</feature>
<evidence type="ECO:0000256" key="14">
    <source>
        <dbReference type="ARBA" id="ARBA00049902"/>
    </source>
</evidence>
<dbReference type="GO" id="GO:0004180">
    <property type="term" value="F:carboxypeptidase activity"/>
    <property type="evidence" value="ECO:0007669"/>
    <property type="project" value="UniProtKB-KW"/>
</dbReference>
<evidence type="ECO:0000256" key="3">
    <source>
        <dbReference type="ARBA" id="ARBA00022645"/>
    </source>
</evidence>
<dbReference type="AlphaFoldDB" id="A0A3B0TQB1"/>
<keyword evidence="9" id="KW-0573">Peptidoglycan synthesis</keyword>
<dbReference type="InterPro" id="IPR012338">
    <property type="entry name" value="Beta-lactam/transpept-like"/>
</dbReference>
<evidence type="ECO:0000256" key="6">
    <source>
        <dbReference type="ARBA" id="ARBA00022679"/>
    </source>
</evidence>
<keyword evidence="16" id="KW-0812">Transmembrane</keyword>
<feature type="region of interest" description="Disordered" evidence="15">
    <location>
        <begin position="1"/>
        <end position="28"/>
    </location>
</feature>
<evidence type="ECO:0000256" key="5">
    <source>
        <dbReference type="ARBA" id="ARBA00022676"/>
    </source>
</evidence>
<dbReference type="InterPro" id="IPR001264">
    <property type="entry name" value="Glyco_trans_51"/>
</dbReference>
<reference evidence="19" key="1">
    <citation type="submission" date="2018-06" db="EMBL/GenBank/DDBJ databases">
        <authorList>
            <person name="Zhirakovskaya E."/>
        </authorList>
    </citation>
    <scope>NUCLEOTIDE SEQUENCE</scope>
</reference>
<dbReference type="GO" id="GO:0009252">
    <property type="term" value="P:peptidoglycan biosynthetic process"/>
    <property type="evidence" value="ECO:0007669"/>
    <property type="project" value="UniProtKB-KW"/>
</dbReference>
<evidence type="ECO:0000259" key="17">
    <source>
        <dbReference type="Pfam" id="PF00905"/>
    </source>
</evidence>
<dbReference type="InterPro" id="IPR023346">
    <property type="entry name" value="Lysozyme-like_dom_sf"/>
</dbReference>
<evidence type="ECO:0000256" key="2">
    <source>
        <dbReference type="ARBA" id="ARBA00022475"/>
    </source>
</evidence>
<keyword evidence="6 19" id="KW-0808">Transferase</keyword>
<keyword evidence="5 19" id="KW-0328">Glycosyltransferase</keyword>
<protein>
    <recommendedName>
        <fullName evidence="13">peptidoglycan glycosyltransferase</fullName>
        <ecNumber evidence="13">2.4.99.28</ecNumber>
    </recommendedName>
</protein>
<dbReference type="Gene3D" id="1.10.3810.10">
    <property type="entry name" value="Biosynthetic peptidoglycan transglycosylase-like"/>
    <property type="match status" value="1"/>
</dbReference>
<feature type="non-terminal residue" evidence="19">
    <location>
        <position position="738"/>
    </location>
</feature>
<evidence type="ECO:0000256" key="1">
    <source>
        <dbReference type="ARBA" id="ARBA00004236"/>
    </source>
</evidence>
<keyword evidence="4" id="KW-0645">Protease</keyword>
<feature type="compositionally biased region" description="Low complexity" evidence="15">
    <location>
        <begin position="8"/>
        <end position="17"/>
    </location>
</feature>
<name>A0A3B0TQB1_9ZZZZ</name>
<evidence type="ECO:0000256" key="11">
    <source>
        <dbReference type="ARBA" id="ARBA00023268"/>
    </source>
</evidence>
<dbReference type="SUPFAM" id="SSF53955">
    <property type="entry name" value="Lysozyme-like"/>
    <property type="match status" value="1"/>
</dbReference>
<feature type="compositionally biased region" description="Basic residues" evidence="15">
    <location>
        <begin position="18"/>
        <end position="28"/>
    </location>
</feature>
<evidence type="ECO:0000256" key="9">
    <source>
        <dbReference type="ARBA" id="ARBA00022984"/>
    </source>
</evidence>
<evidence type="ECO:0000256" key="15">
    <source>
        <dbReference type="SAM" id="MobiDB-lite"/>
    </source>
</evidence>
<sequence>MARKKTGKTTTAKPQTGKGKRAAKKKPPQKTFGRKLFIILLKAGLVSILLGVLFFLLVFWGITGPVPSTRQLIHINNPVASEVYSQDGKILGRYYIENRSNVTFNEISPNIINALIATEDARFYEHQGIDEVALMRVLVKSILLQNKNAGGGSTLSQQIAKNLYPRKNFGPLTLPVNKLREAIIAYRLERIYTKKEILSLYLNTVPFAENVFGIEVAAERFFNKPPASLTVNEAAVLVGMLKANNYYNPRTHPQRALKRRNVVIGQMVKYGFISQAEAETCKAKGLGLRYRVISYNQGPAPYFMEQLKPKLLEWCRSHKNDEGEPYNLYTDGLKITTTVDYSLQYYAKQSVHEYMKNLQRVFTNQLAGREPWLNNPGLLNSSISLSERYKSLKAAGKTGEQIKQSFKQKIHTTLFSWDGLKNVTTTPLDSLKYYLRLLNTGFIAVSPQTGAVKAWVGGIDFRFFKYDHVTAPRQTGSTFKPVVYLTALEESISPYSYFENKQKVYTGYQDWSPRNSHNEYKGYYSMEGALAQSINTIAVEVLMQTGISNVVKTARNLGITADLPKYPSLALGVASISLKEMVQAYSAFVNGGKPVTVNYLLKIEGRNGNVLETFEYEPEDDAVVSPENCKILIQMLEEVVNSGTGKSIRSVYKIKGDFAGKTGTTQNHADGWFIGMAPGLVAGCWVGADNPGIHFRSITYGQGAYMALPIIGKFFHKMYKDPRFKQLQYNHFDPPGPE</sequence>
<feature type="domain" description="Penicillin-binding protein transpeptidase" evidence="17">
    <location>
        <begin position="441"/>
        <end position="678"/>
    </location>
</feature>
<accession>A0A3B0TQB1</accession>
<dbReference type="GO" id="GO:0008955">
    <property type="term" value="F:peptidoglycan glycosyltransferase activity"/>
    <property type="evidence" value="ECO:0007669"/>
    <property type="project" value="UniProtKB-EC"/>
</dbReference>
<keyword evidence="10 16" id="KW-0472">Membrane</keyword>
<evidence type="ECO:0000256" key="4">
    <source>
        <dbReference type="ARBA" id="ARBA00022670"/>
    </source>
</evidence>
<evidence type="ECO:0000256" key="7">
    <source>
        <dbReference type="ARBA" id="ARBA00022801"/>
    </source>
</evidence>
<keyword evidence="16" id="KW-1133">Transmembrane helix</keyword>
<evidence type="ECO:0000256" key="13">
    <source>
        <dbReference type="ARBA" id="ARBA00044770"/>
    </source>
</evidence>
<dbReference type="GO" id="GO:0008360">
    <property type="term" value="P:regulation of cell shape"/>
    <property type="evidence" value="ECO:0007669"/>
    <property type="project" value="UniProtKB-KW"/>
</dbReference>
<dbReference type="InterPro" id="IPR036950">
    <property type="entry name" value="PBP_transglycosylase"/>
</dbReference>